<feature type="domain" description="Protein kinase" evidence="3">
    <location>
        <begin position="25"/>
        <end position="346"/>
    </location>
</feature>
<evidence type="ECO:0000313" key="5">
    <source>
        <dbReference type="WBParaSite" id="nRc.2.0.1.t14276-RA"/>
    </source>
</evidence>
<dbReference type="Pfam" id="PF00069">
    <property type="entry name" value="Pkinase"/>
    <property type="match status" value="1"/>
</dbReference>
<accession>A0A915IJQ5</accession>
<dbReference type="WBParaSite" id="nRc.2.0.1.t14276-RA">
    <property type="protein sequence ID" value="nRc.2.0.1.t14276-RA"/>
    <property type="gene ID" value="nRc.2.0.1.g14276"/>
</dbReference>
<dbReference type="InterPro" id="IPR000719">
    <property type="entry name" value="Prot_kinase_dom"/>
</dbReference>
<proteinExistence type="predicted"/>
<dbReference type="GO" id="GO:0004674">
    <property type="term" value="F:protein serine/threonine kinase activity"/>
    <property type="evidence" value="ECO:0007669"/>
    <property type="project" value="UniProtKB-EC"/>
</dbReference>
<protein>
    <recommendedName>
        <fullName evidence="1">non-specific serine/threonine protein kinase</fullName>
        <ecNumber evidence="1">2.7.11.1</ecNumber>
    </recommendedName>
</protein>
<keyword evidence="4" id="KW-1185">Reference proteome</keyword>
<dbReference type="GO" id="GO:0005524">
    <property type="term" value="F:ATP binding"/>
    <property type="evidence" value="ECO:0007669"/>
    <property type="project" value="InterPro"/>
</dbReference>
<dbReference type="PROSITE" id="PS00108">
    <property type="entry name" value="PROTEIN_KINASE_ST"/>
    <property type="match status" value="1"/>
</dbReference>
<dbReference type="EC" id="2.7.11.1" evidence="1"/>
<reference evidence="5" key="1">
    <citation type="submission" date="2022-11" db="UniProtKB">
        <authorList>
            <consortium name="WormBaseParasite"/>
        </authorList>
    </citation>
    <scope>IDENTIFICATION</scope>
</reference>
<dbReference type="PANTHER" id="PTHR11909">
    <property type="entry name" value="CASEIN KINASE-RELATED"/>
    <property type="match status" value="1"/>
</dbReference>
<name>A0A915IJQ5_ROMCU</name>
<feature type="compositionally biased region" description="Basic and acidic residues" evidence="2">
    <location>
        <begin position="328"/>
        <end position="342"/>
    </location>
</feature>
<dbReference type="Gene3D" id="1.10.510.10">
    <property type="entry name" value="Transferase(Phosphotransferase) domain 1"/>
    <property type="match status" value="1"/>
</dbReference>
<dbReference type="AlphaFoldDB" id="A0A915IJQ5"/>
<dbReference type="OMA" id="ANNFCIG"/>
<dbReference type="SUPFAM" id="SSF56112">
    <property type="entry name" value="Protein kinase-like (PK-like)"/>
    <property type="match status" value="1"/>
</dbReference>
<evidence type="ECO:0000256" key="2">
    <source>
        <dbReference type="SAM" id="MobiDB-lite"/>
    </source>
</evidence>
<dbReference type="InterPro" id="IPR008271">
    <property type="entry name" value="Ser/Thr_kinase_AS"/>
</dbReference>
<evidence type="ECO:0000313" key="4">
    <source>
        <dbReference type="Proteomes" id="UP000887565"/>
    </source>
</evidence>
<dbReference type="PROSITE" id="PS50011">
    <property type="entry name" value="PROTEIN_KINASE_DOM"/>
    <property type="match status" value="1"/>
</dbReference>
<dbReference type="InterPro" id="IPR050235">
    <property type="entry name" value="CK1_Ser-Thr_kinase"/>
</dbReference>
<feature type="region of interest" description="Disordered" evidence="2">
    <location>
        <begin position="326"/>
        <end position="349"/>
    </location>
</feature>
<dbReference type="SMART" id="SM00220">
    <property type="entry name" value="S_TKc"/>
    <property type="match status" value="1"/>
</dbReference>
<evidence type="ECO:0000259" key="3">
    <source>
        <dbReference type="PROSITE" id="PS50011"/>
    </source>
</evidence>
<dbReference type="Proteomes" id="UP000887565">
    <property type="component" value="Unplaced"/>
</dbReference>
<evidence type="ECO:0000256" key="1">
    <source>
        <dbReference type="ARBA" id="ARBA00012513"/>
    </source>
</evidence>
<organism evidence="4 5">
    <name type="scientific">Romanomermis culicivorax</name>
    <name type="common">Nematode worm</name>
    <dbReference type="NCBI Taxonomy" id="13658"/>
    <lineage>
        <taxon>Eukaryota</taxon>
        <taxon>Metazoa</taxon>
        <taxon>Ecdysozoa</taxon>
        <taxon>Nematoda</taxon>
        <taxon>Enoplea</taxon>
        <taxon>Dorylaimia</taxon>
        <taxon>Mermithida</taxon>
        <taxon>Mermithoidea</taxon>
        <taxon>Mermithidae</taxon>
        <taxon>Romanomermis</taxon>
    </lineage>
</organism>
<dbReference type="InterPro" id="IPR011009">
    <property type="entry name" value="Kinase-like_dom_sf"/>
</dbReference>
<sequence>VNIYCALQENRIINLIPSLDYRHVGLVQPTPGQGGFGAVFEVLDLRTKQTRAMKIELQAPDPDEVGLALEVGVLRRMQRSRHFPKFVHTGVHKKLTYLVMQICGDNLWYLVRKCRRKRFTLSTVAQLSLQTLQAIRELHHAELLHRDIKPENFLMGRGPADKRLVYLLDFGLVRRYKFKGKIRPARPVAAFRGTLVYASPRVLSNQDAGRCDDLMSWLYVMIELLKSTLPWSDVDMNRKKLYEFKVSSVKDLLADAPNEFTQIHAEINRMGYADSPPYGKIRRLIKQMMLNGKVNEGDPFDFEPGGSEYEAVFAKIEERRTIVKRKRVQEAERRQSKNDDITMKSFRFQ</sequence>